<evidence type="ECO:0000256" key="4">
    <source>
        <dbReference type="ARBA" id="ARBA00022833"/>
    </source>
</evidence>
<accession>A0A371HKV1</accession>
<gene>
    <name evidence="12" type="primary">ZHD11</name>
    <name evidence="12" type="ORF">CR513_12994</name>
</gene>
<keyword evidence="13" id="KW-1185">Reference proteome</keyword>
<dbReference type="GO" id="GO:0000976">
    <property type="term" value="F:transcription cis-regulatory region binding"/>
    <property type="evidence" value="ECO:0007669"/>
    <property type="project" value="TreeGrafter"/>
</dbReference>
<dbReference type="InterPro" id="IPR006456">
    <property type="entry name" value="ZF_HD_homeobox_Cys/His_dimer"/>
</dbReference>
<dbReference type="Gene3D" id="1.10.10.60">
    <property type="entry name" value="Homeodomain-like"/>
    <property type="match status" value="1"/>
</dbReference>
<evidence type="ECO:0000256" key="8">
    <source>
        <dbReference type="ARBA" id="ARBA00023163"/>
    </source>
</evidence>
<dbReference type="GO" id="GO:0050793">
    <property type="term" value="P:regulation of developmental process"/>
    <property type="evidence" value="ECO:0007669"/>
    <property type="project" value="TreeGrafter"/>
</dbReference>
<evidence type="ECO:0000256" key="3">
    <source>
        <dbReference type="ARBA" id="ARBA00022771"/>
    </source>
</evidence>
<evidence type="ECO:0000256" key="7">
    <source>
        <dbReference type="ARBA" id="ARBA00023155"/>
    </source>
</evidence>
<dbReference type="FunFam" id="1.10.10.60:FF:000257">
    <property type="entry name" value="Zinc-finger homeodomain protein 2"/>
    <property type="match status" value="1"/>
</dbReference>
<dbReference type="InterPro" id="IPR009057">
    <property type="entry name" value="Homeodomain-like_sf"/>
</dbReference>
<keyword evidence="6 12" id="KW-0238">DNA-binding</keyword>
<evidence type="ECO:0000256" key="6">
    <source>
        <dbReference type="ARBA" id="ARBA00023125"/>
    </source>
</evidence>
<protein>
    <submittedName>
        <fullName evidence="12">Zinc-finger homeodomain protein 11</fullName>
    </submittedName>
</protein>
<keyword evidence="5" id="KW-0805">Transcription regulation</keyword>
<evidence type="ECO:0000256" key="5">
    <source>
        <dbReference type="ARBA" id="ARBA00023015"/>
    </source>
</evidence>
<evidence type="ECO:0000256" key="1">
    <source>
        <dbReference type="ARBA" id="ARBA00004123"/>
    </source>
</evidence>
<dbReference type="SUPFAM" id="SSF46689">
    <property type="entry name" value="Homeodomain-like"/>
    <property type="match status" value="1"/>
</dbReference>
<dbReference type="AlphaFoldDB" id="A0A371HKV1"/>
<keyword evidence="8" id="KW-0804">Transcription</keyword>
<dbReference type="NCBIfam" id="TIGR01565">
    <property type="entry name" value="homeo_ZF_HD"/>
    <property type="match status" value="1"/>
</dbReference>
<dbReference type="PANTHER" id="PTHR31948:SF72">
    <property type="entry name" value="ZINC-FINGER HOMEODOMAIN PROTEIN 10"/>
    <property type="match status" value="1"/>
</dbReference>
<keyword evidence="4" id="KW-0862">Zinc</keyword>
<dbReference type="STRING" id="157652.A0A371HKV1"/>
<sequence length="395" mass="43631">MDLTSSTHTLDADTKTTRPPPTQPPKSLSFTNGTLKRHPTVAPPPQPPSMVVSYKECLKNHAASIGGHALDGCGEFMPSSSTNPTDPRSLKCAACGCHRNFHRRDPQEHTTTNVNNNKNHNHNHNPTFLSCIYTPSAPPPLPHRAMSQSTSPSLSSSPSHSPSPMSSPSPPPLSHVPPYHASAPHMLLALGTAYSAPSDEHHHHKSLNFSSVVMKGENPKKRYRTKFSKEQKEKMQSFSEKLGWRMQKGDDELVQEFCNDIGVSRGVFKVWMHNNKNTFRKLSDQGANPNPNPNENENATQIGDHHHANANGDSDNNNCDINNPYNPNSTNNDIHINEEDSCVNAHSEISVITHPDMFHPLLLMALIAVTGPKMNQAHLKKQHHYTLSPNKILLP</sequence>
<feature type="compositionally biased region" description="Pro residues" evidence="10">
    <location>
        <begin position="165"/>
        <end position="175"/>
    </location>
</feature>
<evidence type="ECO:0000256" key="10">
    <source>
        <dbReference type="SAM" id="MobiDB-lite"/>
    </source>
</evidence>
<feature type="region of interest" description="Disordered" evidence="10">
    <location>
        <begin position="1"/>
        <end position="48"/>
    </location>
</feature>
<reference evidence="12" key="1">
    <citation type="submission" date="2018-05" db="EMBL/GenBank/DDBJ databases">
        <title>Draft genome of Mucuna pruriens seed.</title>
        <authorList>
            <person name="Nnadi N.E."/>
            <person name="Vos R."/>
            <person name="Hasami M.H."/>
            <person name="Devisetty U.K."/>
            <person name="Aguiy J.C."/>
        </authorList>
    </citation>
    <scope>NUCLEOTIDE SEQUENCE [LARGE SCALE GENOMIC DNA]</scope>
    <source>
        <strain evidence="12">JCA_2017</strain>
    </source>
</reference>
<evidence type="ECO:0000313" key="13">
    <source>
        <dbReference type="Proteomes" id="UP000257109"/>
    </source>
</evidence>
<feature type="region of interest" description="Disordered" evidence="10">
    <location>
        <begin position="280"/>
        <end position="333"/>
    </location>
</feature>
<comment type="subcellular location">
    <subcellularLocation>
        <location evidence="1">Nucleus</location>
    </subcellularLocation>
</comment>
<dbReference type="PANTHER" id="PTHR31948">
    <property type="entry name" value="ZINC-FINGER HOMEODOMAIN PROTEIN 2"/>
    <property type="match status" value="1"/>
</dbReference>
<keyword evidence="3 12" id="KW-0863">Zinc-finger</keyword>
<evidence type="ECO:0000256" key="9">
    <source>
        <dbReference type="ARBA" id="ARBA00023242"/>
    </source>
</evidence>
<keyword evidence="7 12" id="KW-0371">Homeobox</keyword>
<feature type="compositionally biased region" description="Low complexity" evidence="10">
    <location>
        <begin position="311"/>
        <end position="332"/>
    </location>
</feature>
<keyword evidence="2" id="KW-0479">Metal-binding</keyword>
<dbReference type="Pfam" id="PF04770">
    <property type="entry name" value="ZF-HD_dimer"/>
    <property type="match status" value="1"/>
</dbReference>
<feature type="domain" description="ZF-HD dimerization-type" evidence="11">
    <location>
        <begin position="54"/>
        <end position="105"/>
    </location>
</feature>
<dbReference type="OrthoDB" id="1929626at2759"/>
<feature type="compositionally biased region" description="Low complexity" evidence="10">
    <location>
        <begin position="147"/>
        <end position="164"/>
    </location>
</feature>
<dbReference type="InterPro" id="IPR006455">
    <property type="entry name" value="Homeodomain_ZF_HD"/>
</dbReference>
<organism evidence="12 13">
    <name type="scientific">Mucuna pruriens</name>
    <name type="common">Velvet bean</name>
    <name type="synonym">Dolichos pruriens</name>
    <dbReference type="NCBI Taxonomy" id="157652"/>
    <lineage>
        <taxon>Eukaryota</taxon>
        <taxon>Viridiplantae</taxon>
        <taxon>Streptophyta</taxon>
        <taxon>Embryophyta</taxon>
        <taxon>Tracheophyta</taxon>
        <taxon>Spermatophyta</taxon>
        <taxon>Magnoliopsida</taxon>
        <taxon>eudicotyledons</taxon>
        <taxon>Gunneridae</taxon>
        <taxon>Pentapetalae</taxon>
        <taxon>rosids</taxon>
        <taxon>fabids</taxon>
        <taxon>Fabales</taxon>
        <taxon>Fabaceae</taxon>
        <taxon>Papilionoideae</taxon>
        <taxon>50 kb inversion clade</taxon>
        <taxon>NPAAA clade</taxon>
        <taxon>indigoferoid/millettioid clade</taxon>
        <taxon>Phaseoleae</taxon>
        <taxon>Mucuna</taxon>
    </lineage>
</organism>
<feature type="non-terminal residue" evidence="12">
    <location>
        <position position="1"/>
    </location>
</feature>
<dbReference type="NCBIfam" id="TIGR01566">
    <property type="entry name" value="ZF_HD_prot_N"/>
    <property type="match status" value="1"/>
</dbReference>
<dbReference type="GO" id="GO:0005634">
    <property type="term" value="C:nucleus"/>
    <property type="evidence" value="ECO:0007669"/>
    <property type="project" value="UniProtKB-SubCell"/>
</dbReference>
<feature type="region of interest" description="Disordered" evidence="10">
    <location>
        <begin position="102"/>
        <end position="179"/>
    </location>
</feature>
<feature type="compositionally biased region" description="Low complexity" evidence="10">
    <location>
        <begin position="109"/>
        <end position="118"/>
    </location>
</feature>
<comment type="caution">
    <text evidence="12">The sequence shown here is derived from an EMBL/GenBank/DDBJ whole genome shotgun (WGS) entry which is preliminary data.</text>
</comment>
<evidence type="ECO:0000256" key="2">
    <source>
        <dbReference type="ARBA" id="ARBA00022723"/>
    </source>
</evidence>
<evidence type="ECO:0000259" key="11">
    <source>
        <dbReference type="PROSITE" id="PS51523"/>
    </source>
</evidence>
<proteinExistence type="predicted"/>
<dbReference type="GO" id="GO:0008270">
    <property type="term" value="F:zinc ion binding"/>
    <property type="evidence" value="ECO:0007669"/>
    <property type="project" value="UniProtKB-KW"/>
</dbReference>
<dbReference type="GO" id="GO:0003700">
    <property type="term" value="F:DNA-binding transcription factor activity"/>
    <property type="evidence" value="ECO:0007669"/>
    <property type="project" value="TreeGrafter"/>
</dbReference>
<dbReference type="PROSITE" id="PS51523">
    <property type="entry name" value="ZF_HD_DIMER"/>
    <property type="match status" value="1"/>
</dbReference>
<name>A0A371HKV1_MUCPR</name>
<keyword evidence="9" id="KW-0539">Nucleus</keyword>
<dbReference type="Proteomes" id="UP000257109">
    <property type="component" value="Unassembled WGS sequence"/>
</dbReference>
<dbReference type="EMBL" id="QJKJ01002301">
    <property type="protein sequence ID" value="RDY03427.1"/>
    <property type="molecule type" value="Genomic_DNA"/>
</dbReference>
<evidence type="ECO:0000313" key="12">
    <source>
        <dbReference type="EMBL" id="RDY03427.1"/>
    </source>
</evidence>